<evidence type="ECO:0000313" key="8">
    <source>
        <dbReference type="EMBL" id="MFF5287799.1"/>
    </source>
</evidence>
<evidence type="ECO:0000256" key="2">
    <source>
        <dbReference type="ARBA" id="ARBA00007977"/>
    </source>
</evidence>
<accession>A0ABW6W3A2</accession>
<reference evidence="8 9" key="1">
    <citation type="submission" date="2024-10" db="EMBL/GenBank/DDBJ databases">
        <title>The Natural Products Discovery Center: Release of the First 8490 Sequenced Strains for Exploring Actinobacteria Biosynthetic Diversity.</title>
        <authorList>
            <person name="Kalkreuter E."/>
            <person name="Kautsar S.A."/>
            <person name="Yang D."/>
            <person name="Bader C.D."/>
            <person name="Teijaro C.N."/>
            <person name="Fluegel L."/>
            <person name="Davis C.M."/>
            <person name="Simpson J.R."/>
            <person name="Lauterbach L."/>
            <person name="Steele A.D."/>
            <person name="Gui C."/>
            <person name="Meng S."/>
            <person name="Li G."/>
            <person name="Viehrig K."/>
            <person name="Ye F."/>
            <person name="Su P."/>
            <person name="Kiefer A.F."/>
            <person name="Nichols A."/>
            <person name="Cepeda A.J."/>
            <person name="Yan W."/>
            <person name="Fan B."/>
            <person name="Jiang Y."/>
            <person name="Adhikari A."/>
            <person name="Zheng C.-J."/>
            <person name="Schuster L."/>
            <person name="Cowan T.M."/>
            <person name="Smanski M.J."/>
            <person name="Chevrette M.G."/>
            <person name="De Carvalho L.P.S."/>
            <person name="Shen B."/>
        </authorList>
    </citation>
    <scope>NUCLEOTIDE SEQUENCE [LARGE SCALE GENOMIC DNA]</scope>
    <source>
        <strain evidence="8 9">NPDC000087</strain>
    </source>
</reference>
<keyword evidence="3" id="KW-1003">Cell membrane</keyword>
<feature type="transmembrane region" description="Helical" evidence="7">
    <location>
        <begin position="107"/>
        <end position="129"/>
    </location>
</feature>
<dbReference type="InterPro" id="IPR018383">
    <property type="entry name" value="UPF0324_pro"/>
</dbReference>
<evidence type="ECO:0000256" key="3">
    <source>
        <dbReference type="ARBA" id="ARBA00022475"/>
    </source>
</evidence>
<keyword evidence="6 7" id="KW-0472">Membrane</keyword>
<evidence type="ECO:0000256" key="1">
    <source>
        <dbReference type="ARBA" id="ARBA00004651"/>
    </source>
</evidence>
<keyword evidence="9" id="KW-1185">Reference proteome</keyword>
<comment type="similarity">
    <text evidence="2">Belongs to the UPF0324 family.</text>
</comment>
<evidence type="ECO:0000313" key="9">
    <source>
        <dbReference type="Proteomes" id="UP001602245"/>
    </source>
</evidence>
<dbReference type="Pfam" id="PF03601">
    <property type="entry name" value="Cons_hypoth698"/>
    <property type="match status" value="1"/>
</dbReference>
<feature type="transmembrane region" description="Helical" evidence="7">
    <location>
        <begin position="135"/>
        <end position="160"/>
    </location>
</feature>
<dbReference type="Proteomes" id="UP001602245">
    <property type="component" value="Unassembled WGS sequence"/>
</dbReference>
<feature type="transmembrane region" description="Helical" evidence="7">
    <location>
        <begin position="280"/>
        <end position="298"/>
    </location>
</feature>
<dbReference type="RefSeq" id="WP_020515519.1">
    <property type="nucleotide sequence ID" value="NZ_JBIAZU010000001.1"/>
</dbReference>
<proteinExistence type="inferred from homology"/>
<dbReference type="PANTHER" id="PTHR30106">
    <property type="entry name" value="INNER MEMBRANE PROTEIN YEIH-RELATED"/>
    <property type="match status" value="1"/>
</dbReference>
<keyword evidence="4 7" id="KW-0812">Transmembrane</keyword>
<comment type="subcellular location">
    <subcellularLocation>
        <location evidence="1">Cell membrane</location>
        <topology evidence="1">Multi-pass membrane protein</topology>
    </subcellularLocation>
</comment>
<dbReference type="PANTHER" id="PTHR30106:SF1">
    <property type="entry name" value="UPF0324 MEMBRANE PROTEIN FN0533"/>
    <property type="match status" value="1"/>
</dbReference>
<evidence type="ECO:0000256" key="4">
    <source>
        <dbReference type="ARBA" id="ARBA00022692"/>
    </source>
</evidence>
<evidence type="ECO:0000256" key="5">
    <source>
        <dbReference type="ARBA" id="ARBA00022989"/>
    </source>
</evidence>
<comment type="caution">
    <text evidence="8">The sequence shown here is derived from an EMBL/GenBank/DDBJ whole genome shotgun (WGS) entry which is preliminary data.</text>
</comment>
<feature type="transmembrane region" description="Helical" evidence="7">
    <location>
        <begin position="248"/>
        <end position="268"/>
    </location>
</feature>
<dbReference type="EMBL" id="JBIAZU010000001">
    <property type="protein sequence ID" value="MFF5287799.1"/>
    <property type="molecule type" value="Genomic_DNA"/>
</dbReference>
<feature type="transmembrane region" description="Helical" evidence="7">
    <location>
        <begin position="70"/>
        <end position="95"/>
    </location>
</feature>
<feature type="transmembrane region" description="Helical" evidence="7">
    <location>
        <begin position="224"/>
        <end position="242"/>
    </location>
</feature>
<evidence type="ECO:0000256" key="6">
    <source>
        <dbReference type="ARBA" id="ARBA00023136"/>
    </source>
</evidence>
<keyword evidence="5 7" id="KW-1133">Transmembrane helix</keyword>
<organism evidence="8 9">
    <name type="scientific">Paractinoplanes globisporus</name>
    <dbReference type="NCBI Taxonomy" id="113565"/>
    <lineage>
        <taxon>Bacteria</taxon>
        <taxon>Bacillati</taxon>
        <taxon>Actinomycetota</taxon>
        <taxon>Actinomycetes</taxon>
        <taxon>Micromonosporales</taxon>
        <taxon>Micromonosporaceae</taxon>
        <taxon>Paractinoplanes</taxon>
    </lineage>
</organism>
<protein>
    <submittedName>
        <fullName evidence="8">YeiH family protein</fullName>
    </submittedName>
</protein>
<sequence length="304" mass="30712">MPFLLLALGLAAVVGGSVVPAVGAPIFAIAGGVLLSPFVRRDANVLELAKGPVLRLSIVLLGTQLALGEVVSVGVSSLPVMLGTLAVCLGLAWLVGRKLGISRDLRTLIGVGTGICGASAIAAVTPALRAKSSDVAYAISTIFFFNVAAVLVFPALGHLLGLDQQAFGLFAGTAVNDTSAVVAAASAYGPVAAQHAVVVKLVRTLMIIPVTLALSRGAKAPKPWFLGAFLAAAALHTLGLVPPEIEPLVQHLAMLCVAVALGAVGLSTDVAALRRAGARPLLLGLILWVAVGATSLGLQRLPYV</sequence>
<evidence type="ECO:0000256" key="7">
    <source>
        <dbReference type="SAM" id="Phobius"/>
    </source>
</evidence>
<gene>
    <name evidence="8" type="ORF">ACFY35_00075</name>
</gene>
<name>A0ABW6W3A2_9ACTN</name>